<evidence type="ECO:0000256" key="1">
    <source>
        <dbReference type="ARBA" id="ARBA00023015"/>
    </source>
</evidence>
<gene>
    <name evidence="6" type="ORF">N8K70_05080</name>
</gene>
<dbReference type="PANTHER" id="PTHR30154:SF34">
    <property type="entry name" value="TRANSCRIPTIONAL REGULATOR AZLB"/>
    <property type="match status" value="1"/>
</dbReference>
<dbReference type="GO" id="GO:0005829">
    <property type="term" value="C:cytosol"/>
    <property type="evidence" value="ECO:0007669"/>
    <property type="project" value="TreeGrafter"/>
</dbReference>
<dbReference type="KEGG" id="mbet:N8K70_05080"/>
<evidence type="ECO:0000259" key="5">
    <source>
        <dbReference type="Pfam" id="PF13404"/>
    </source>
</evidence>
<keyword evidence="7" id="KW-1185">Reference proteome</keyword>
<dbReference type="SUPFAM" id="SSF54909">
    <property type="entry name" value="Dimeric alpha+beta barrel"/>
    <property type="match status" value="1"/>
</dbReference>
<dbReference type="PANTHER" id="PTHR30154">
    <property type="entry name" value="LEUCINE-RESPONSIVE REGULATORY PROTEIN"/>
    <property type="match status" value="1"/>
</dbReference>
<keyword evidence="2" id="KW-0238">DNA-binding</keyword>
<dbReference type="InterPro" id="IPR019887">
    <property type="entry name" value="Tscrpt_reg_AsnC/Lrp_C"/>
</dbReference>
<feature type="domain" description="Transcription regulator AsnC/Lrp ligand binding" evidence="4">
    <location>
        <begin position="76"/>
        <end position="145"/>
    </location>
</feature>
<organism evidence="6 7">
    <name type="scientific">Microbacterium betulae</name>
    <dbReference type="NCBI Taxonomy" id="2981139"/>
    <lineage>
        <taxon>Bacteria</taxon>
        <taxon>Bacillati</taxon>
        <taxon>Actinomycetota</taxon>
        <taxon>Actinomycetes</taxon>
        <taxon>Micrococcales</taxon>
        <taxon>Microbacteriaceae</taxon>
        <taxon>Microbacterium</taxon>
    </lineage>
</organism>
<dbReference type="Gene3D" id="3.30.70.920">
    <property type="match status" value="1"/>
</dbReference>
<protein>
    <submittedName>
        <fullName evidence="6">Lrp/AsnC family transcriptional regulator</fullName>
    </submittedName>
</protein>
<reference evidence="6 7" key="1">
    <citation type="submission" date="2023-02" db="EMBL/GenBank/DDBJ databases">
        <title>Microbacterium betulae sp. nov., isolated from birch wood.</title>
        <authorList>
            <person name="Pasciak M."/>
            <person name="Pawlik K.J."/>
            <person name="Martynowski D."/>
            <person name="Laczmanski L."/>
            <person name="Ciekot J."/>
            <person name="Szponar B."/>
            <person name="Wojcik-Fatla A."/>
            <person name="Mackiewicz B."/>
            <person name="Farian E."/>
            <person name="Cholewa G."/>
            <person name="Cholewa A."/>
            <person name="Dutkiewicz J."/>
        </authorList>
    </citation>
    <scope>NUCLEOTIDE SEQUENCE [LARGE SCALE GENOMIC DNA]</scope>
    <source>
        <strain evidence="6 7">AB</strain>
    </source>
</reference>
<evidence type="ECO:0000313" key="6">
    <source>
        <dbReference type="EMBL" id="WOF24052.1"/>
    </source>
</evidence>
<dbReference type="GO" id="GO:0043565">
    <property type="term" value="F:sequence-specific DNA binding"/>
    <property type="evidence" value="ECO:0007669"/>
    <property type="project" value="InterPro"/>
</dbReference>
<evidence type="ECO:0000313" key="7">
    <source>
        <dbReference type="Proteomes" id="UP001305498"/>
    </source>
</evidence>
<evidence type="ECO:0000259" key="4">
    <source>
        <dbReference type="Pfam" id="PF01037"/>
    </source>
</evidence>
<dbReference type="GO" id="GO:0043200">
    <property type="term" value="P:response to amino acid"/>
    <property type="evidence" value="ECO:0007669"/>
    <property type="project" value="TreeGrafter"/>
</dbReference>
<name>A0AA97FMC0_9MICO</name>
<dbReference type="Proteomes" id="UP001305498">
    <property type="component" value="Chromosome"/>
</dbReference>
<dbReference type="Pfam" id="PF13404">
    <property type="entry name" value="HTH_AsnC-type"/>
    <property type="match status" value="1"/>
</dbReference>
<keyword evidence="1" id="KW-0805">Transcription regulation</keyword>
<sequence>MDLAPGAASSSLSDSDLALVDAVQDDPRAPWARLGAQLGISAPTARRRWERLRGSDSAWITTHAGWRSGVVTALIAVQCRPGTSDAIARTLVGHPRVMTIAHTTGDHDLLLTVMVPDILELRRLMQSGLTSHDGVVRMRSMLVTRMFRDGSHWRSGSLGSTTCSATSTDGPLRFPTPALRAAIGVLERDGRAPSSALAATLGVSEPHARRFVRRAIRSGHIVQRVDVRLDQPHWPHSLVLWMVVPAARLHETADRISQLPLARACASLAGGGANLYTVVWLRSLAEAPDVEARIVRGLDVRVTERSILLHYGKRMGHVFDDRHRRTGHVPWASP</sequence>
<dbReference type="InterPro" id="IPR000485">
    <property type="entry name" value="AsnC-type_HTH_dom"/>
</dbReference>
<accession>A0AA97FMC0</accession>
<evidence type="ECO:0000256" key="2">
    <source>
        <dbReference type="ARBA" id="ARBA00023125"/>
    </source>
</evidence>
<dbReference type="InterPro" id="IPR019888">
    <property type="entry name" value="Tscrpt_reg_AsnC-like"/>
</dbReference>
<evidence type="ECO:0000256" key="3">
    <source>
        <dbReference type="ARBA" id="ARBA00023163"/>
    </source>
</evidence>
<dbReference type="InterPro" id="IPR036388">
    <property type="entry name" value="WH-like_DNA-bd_sf"/>
</dbReference>
<dbReference type="Gene3D" id="1.10.10.10">
    <property type="entry name" value="Winged helix-like DNA-binding domain superfamily/Winged helix DNA-binding domain"/>
    <property type="match status" value="2"/>
</dbReference>
<keyword evidence="3" id="KW-0804">Transcription</keyword>
<feature type="domain" description="HTH asnC-type" evidence="5">
    <location>
        <begin position="14"/>
        <end position="53"/>
    </location>
</feature>
<dbReference type="EMBL" id="CP118157">
    <property type="protein sequence ID" value="WOF24052.1"/>
    <property type="molecule type" value="Genomic_DNA"/>
</dbReference>
<dbReference type="AlphaFoldDB" id="A0AA97FMC0"/>
<dbReference type="RefSeq" id="WP_317140526.1">
    <property type="nucleotide sequence ID" value="NZ_CP118157.1"/>
</dbReference>
<proteinExistence type="predicted"/>
<dbReference type="InterPro" id="IPR011008">
    <property type="entry name" value="Dimeric_a/b-barrel"/>
</dbReference>
<dbReference type="SMART" id="SM00344">
    <property type="entry name" value="HTH_ASNC"/>
    <property type="match status" value="1"/>
</dbReference>
<dbReference type="Pfam" id="PF01037">
    <property type="entry name" value="AsnC_trans_reg"/>
    <property type="match status" value="1"/>
</dbReference>